<accession>A0A9D9IL83</accession>
<dbReference type="InterPro" id="IPR016047">
    <property type="entry name" value="M23ase_b-sheet_dom"/>
</dbReference>
<keyword evidence="1" id="KW-0472">Membrane</keyword>
<dbReference type="InterPro" id="IPR050570">
    <property type="entry name" value="Cell_wall_metabolism_enzyme"/>
</dbReference>
<dbReference type="Pfam" id="PF01551">
    <property type="entry name" value="Peptidase_M23"/>
    <property type="match status" value="1"/>
</dbReference>
<evidence type="ECO:0000313" key="4">
    <source>
        <dbReference type="Proteomes" id="UP000823757"/>
    </source>
</evidence>
<protein>
    <submittedName>
        <fullName evidence="3">M23 family metallopeptidase</fullName>
    </submittedName>
</protein>
<keyword evidence="1" id="KW-1133">Transmembrane helix</keyword>
<proteinExistence type="predicted"/>
<dbReference type="EMBL" id="JADIMD010000100">
    <property type="protein sequence ID" value="MBO8474914.1"/>
    <property type="molecule type" value="Genomic_DNA"/>
</dbReference>
<dbReference type="SUPFAM" id="SSF51261">
    <property type="entry name" value="Duplicated hybrid motif"/>
    <property type="match status" value="1"/>
</dbReference>
<sequence length="315" mass="35583">MSPKYIYDDKQVRFRKDRTVKGMLLKGLKYLLVSLALAGLYYGIFSLLFSTDTERRLRQENRMYEKIYPEMEKKDRLLSDVVAGLQMRDDEIYKTVFHTRAPNVERLSSVDFLAGEDTLKDADIVAYTKDRLDLLDACVRDVEYNFSRILEKCTEDDFVMPPMHFPLKGFSYAQTGASVGAKINPFYKVNVEHHGLDMIAQTGTPVYASGKGLVTAVKRSGRGLGNVVEITHEGGYVTRYAHLDKISVARGRKVDEHTVVGEVGTSGMTIAPHLHYEIEKDGELLDPVNYFFGEVDPYAYADILIMSVTTGQSMD</sequence>
<organism evidence="3 4">
    <name type="scientific">Candidatus Cryptobacteroides faecigallinarum</name>
    <dbReference type="NCBI Taxonomy" id="2840763"/>
    <lineage>
        <taxon>Bacteria</taxon>
        <taxon>Pseudomonadati</taxon>
        <taxon>Bacteroidota</taxon>
        <taxon>Bacteroidia</taxon>
        <taxon>Bacteroidales</taxon>
        <taxon>Candidatus Cryptobacteroides</taxon>
    </lineage>
</organism>
<gene>
    <name evidence="3" type="ORF">IAB91_06465</name>
</gene>
<reference evidence="3" key="1">
    <citation type="submission" date="2020-10" db="EMBL/GenBank/DDBJ databases">
        <authorList>
            <person name="Gilroy R."/>
        </authorList>
    </citation>
    <scope>NUCLEOTIDE SEQUENCE</scope>
    <source>
        <strain evidence="3">B1-13419</strain>
    </source>
</reference>
<evidence type="ECO:0000256" key="1">
    <source>
        <dbReference type="SAM" id="Phobius"/>
    </source>
</evidence>
<comment type="caution">
    <text evidence="3">The sequence shown here is derived from an EMBL/GenBank/DDBJ whole genome shotgun (WGS) entry which is preliminary data.</text>
</comment>
<dbReference type="PANTHER" id="PTHR21666:SF286">
    <property type="entry name" value="LIPOPROTEIN NLPD"/>
    <property type="match status" value="1"/>
</dbReference>
<dbReference type="InterPro" id="IPR011055">
    <property type="entry name" value="Dup_hybrid_motif"/>
</dbReference>
<feature type="domain" description="M23ase beta-sheet core" evidence="2">
    <location>
        <begin position="192"/>
        <end position="287"/>
    </location>
</feature>
<dbReference type="GO" id="GO:0004222">
    <property type="term" value="F:metalloendopeptidase activity"/>
    <property type="evidence" value="ECO:0007669"/>
    <property type="project" value="TreeGrafter"/>
</dbReference>
<name>A0A9D9IL83_9BACT</name>
<keyword evidence="1" id="KW-0812">Transmembrane</keyword>
<dbReference type="Proteomes" id="UP000823757">
    <property type="component" value="Unassembled WGS sequence"/>
</dbReference>
<feature type="transmembrane region" description="Helical" evidence="1">
    <location>
        <begin position="30"/>
        <end position="49"/>
    </location>
</feature>
<dbReference type="Gene3D" id="2.70.70.10">
    <property type="entry name" value="Glucose Permease (Domain IIA)"/>
    <property type="match status" value="1"/>
</dbReference>
<evidence type="ECO:0000259" key="2">
    <source>
        <dbReference type="Pfam" id="PF01551"/>
    </source>
</evidence>
<dbReference type="AlphaFoldDB" id="A0A9D9IL83"/>
<dbReference type="CDD" id="cd12797">
    <property type="entry name" value="M23_peptidase"/>
    <property type="match status" value="1"/>
</dbReference>
<evidence type="ECO:0000313" key="3">
    <source>
        <dbReference type="EMBL" id="MBO8474914.1"/>
    </source>
</evidence>
<reference evidence="3" key="2">
    <citation type="journal article" date="2021" name="PeerJ">
        <title>Extensive microbial diversity within the chicken gut microbiome revealed by metagenomics and culture.</title>
        <authorList>
            <person name="Gilroy R."/>
            <person name="Ravi A."/>
            <person name="Getino M."/>
            <person name="Pursley I."/>
            <person name="Horton D.L."/>
            <person name="Alikhan N.F."/>
            <person name="Baker D."/>
            <person name="Gharbi K."/>
            <person name="Hall N."/>
            <person name="Watson M."/>
            <person name="Adriaenssens E.M."/>
            <person name="Foster-Nyarko E."/>
            <person name="Jarju S."/>
            <person name="Secka A."/>
            <person name="Antonio M."/>
            <person name="Oren A."/>
            <person name="Chaudhuri R.R."/>
            <person name="La Ragione R."/>
            <person name="Hildebrand F."/>
            <person name="Pallen M.J."/>
        </authorList>
    </citation>
    <scope>NUCLEOTIDE SEQUENCE</scope>
    <source>
        <strain evidence="3">B1-13419</strain>
    </source>
</reference>
<dbReference type="PANTHER" id="PTHR21666">
    <property type="entry name" value="PEPTIDASE-RELATED"/>
    <property type="match status" value="1"/>
</dbReference>